<dbReference type="AlphaFoldDB" id="A0A438FL57"/>
<name>A0A438FL57_VITVI</name>
<feature type="region of interest" description="Disordered" evidence="1">
    <location>
        <begin position="297"/>
        <end position="321"/>
    </location>
</feature>
<dbReference type="PANTHER" id="PTHR47992">
    <property type="entry name" value="PROTEIN PHOSPHATASE"/>
    <property type="match status" value="1"/>
</dbReference>
<keyword evidence="2" id="KW-0812">Transmembrane</keyword>
<evidence type="ECO:0000256" key="2">
    <source>
        <dbReference type="SAM" id="Phobius"/>
    </source>
</evidence>
<dbReference type="EMBL" id="QGNW01000847">
    <property type="protein sequence ID" value="RVW60717.1"/>
    <property type="molecule type" value="Genomic_DNA"/>
</dbReference>
<evidence type="ECO:0000313" key="4">
    <source>
        <dbReference type="EMBL" id="RVW60717.1"/>
    </source>
</evidence>
<dbReference type="GO" id="GO:0004722">
    <property type="term" value="F:protein serine/threonine phosphatase activity"/>
    <property type="evidence" value="ECO:0007669"/>
    <property type="project" value="InterPro"/>
</dbReference>
<keyword evidence="2" id="KW-0472">Membrane</keyword>
<feature type="transmembrane region" description="Helical" evidence="2">
    <location>
        <begin position="597"/>
        <end position="616"/>
    </location>
</feature>
<dbReference type="SMART" id="SM00332">
    <property type="entry name" value="PP2Cc"/>
    <property type="match status" value="1"/>
</dbReference>
<dbReference type="SUPFAM" id="SSF81606">
    <property type="entry name" value="PP2C-like"/>
    <property type="match status" value="1"/>
</dbReference>
<organism evidence="4 5">
    <name type="scientific">Vitis vinifera</name>
    <name type="common">Grape</name>
    <dbReference type="NCBI Taxonomy" id="29760"/>
    <lineage>
        <taxon>Eukaryota</taxon>
        <taxon>Viridiplantae</taxon>
        <taxon>Streptophyta</taxon>
        <taxon>Embryophyta</taxon>
        <taxon>Tracheophyta</taxon>
        <taxon>Spermatophyta</taxon>
        <taxon>Magnoliopsida</taxon>
        <taxon>eudicotyledons</taxon>
        <taxon>Gunneridae</taxon>
        <taxon>Pentapetalae</taxon>
        <taxon>rosids</taxon>
        <taxon>Vitales</taxon>
        <taxon>Vitaceae</taxon>
        <taxon>Viteae</taxon>
        <taxon>Vitis</taxon>
    </lineage>
</organism>
<dbReference type="PROSITE" id="PS51746">
    <property type="entry name" value="PPM_2"/>
    <property type="match status" value="1"/>
</dbReference>
<proteinExistence type="predicted"/>
<dbReference type="InterPro" id="IPR001932">
    <property type="entry name" value="PPM-type_phosphatase-like_dom"/>
</dbReference>
<protein>
    <recommendedName>
        <fullName evidence="3">PPM-type phosphatase domain-containing protein</fullName>
    </recommendedName>
</protein>
<reference evidence="4 5" key="1">
    <citation type="journal article" date="2018" name="PLoS Genet.">
        <title>Population sequencing reveals clonal diversity and ancestral inbreeding in the grapevine cultivar Chardonnay.</title>
        <authorList>
            <person name="Roach M.J."/>
            <person name="Johnson D.L."/>
            <person name="Bohlmann J."/>
            <person name="van Vuuren H.J."/>
            <person name="Jones S.J."/>
            <person name="Pretorius I.S."/>
            <person name="Schmidt S.A."/>
            <person name="Borneman A.R."/>
        </authorList>
    </citation>
    <scope>NUCLEOTIDE SEQUENCE [LARGE SCALE GENOMIC DNA]</scope>
    <source>
        <strain evidence="5">cv. Chardonnay</strain>
        <tissue evidence="4">Leaf</tissue>
    </source>
</reference>
<keyword evidence="2" id="KW-1133">Transmembrane helix</keyword>
<comment type="caution">
    <text evidence="4">The sequence shown here is derived from an EMBL/GenBank/DDBJ whole genome shotgun (WGS) entry which is preliminary data.</text>
</comment>
<dbReference type="InterPro" id="IPR015655">
    <property type="entry name" value="PP2C"/>
</dbReference>
<dbReference type="Gene3D" id="3.60.40.10">
    <property type="entry name" value="PPM-type phosphatase domain"/>
    <property type="match status" value="1"/>
</dbReference>
<feature type="domain" description="PPM-type phosphatase" evidence="3">
    <location>
        <begin position="241"/>
        <end position="563"/>
    </location>
</feature>
<dbReference type="CDD" id="cd00143">
    <property type="entry name" value="PP2Cc"/>
    <property type="match status" value="1"/>
</dbReference>
<dbReference type="InterPro" id="IPR036457">
    <property type="entry name" value="PPM-type-like_dom_sf"/>
</dbReference>
<evidence type="ECO:0000313" key="5">
    <source>
        <dbReference type="Proteomes" id="UP000288805"/>
    </source>
</evidence>
<gene>
    <name evidence="4" type="primary">VvCHDp001349</name>
    <name evidence="4" type="ORF">CK203_053048</name>
</gene>
<evidence type="ECO:0000256" key="1">
    <source>
        <dbReference type="SAM" id="MobiDB-lite"/>
    </source>
</evidence>
<sequence length="645" mass="71135">MGACYSSIGKRYKGGGGGGCGGGGGGGGATTSIISYSSRNLFGGGENELHRIPQRMFVNGASTVASLFTQQGKKGTNQDAMLVWEENNKLQLDQVEGERVVFCEELGLEEGYEKSLGALMGISVWEEKALGALDELEGDSLRPRWFLNGLLTKLICMSELISFGELLWVEWLVYCLVVKWEVWLPSNPMQFGIWGWRDSKGGMKVWHYDVSFSEWSVACKWPWEVQGWWHYREMQGTCTASIGKVGGEVGQKSKNFSSRSDTIFCGVFDGHGPYGHMVAKKVRDCLPLILHTQWQANSNSDKKSDGKNGNAPEKTNLEETASLNMDDEYYESLEVDDNEKVPEMYLPLKESFLKAFKLMDKELKLHPTIDCFCSGTTAVTLVKQGPNLVIGNIGDSRAVLATRDVENSLTALEKMISNTTCLIVMELKVLLLIIGEAARIHQCKGRVFALQDEPEVARVWLPNSDSPGLAMARAFGDFCLKDFGLISVPDIYYRHLTERDEFIILATDGVWDVLSNKEAVDIVASAPGHTTAARALVDCAVRAWRLKYPTSKNDDCAVVCLFLEHASAVDEAPTENGLTKTPEAVADGMIVVDGENGVWMLILGPLMLMFLSIPVLQKAVMRSFLFLSQLRKSYLTSAEASLRGA</sequence>
<evidence type="ECO:0000259" key="3">
    <source>
        <dbReference type="PROSITE" id="PS51746"/>
    </source>
</evidence>
<accession>A0A438FL57</accession>
<dbReference type="Proteomes" id="UP000288805">
    <property type="component" value="Unassembled WGS sequence"/>
</dbReference>
<dbReference type="Pfam" id="PF00481">
    <property type="entry name" value="PP2C"/>
    <property type="match status" value="2"/>
</dbReference>